<dbReference type="EMBL" id="VFPU01000001">
    <property type="protein sequence ID" value="TQM96360.1"/>
    <property type="molecule type" value="Genomic_DNA"/>
</dbReference>
<dbReference type="RefSeq" id="WP_141817992.1">
    <property type="nucleotide sequence ID" value="NZ_BAAAIL010000003.1"/>
</dbReference>
<keyword evidence="2" id="KW-0812">Transmembrane</keyword>
<feature type="transmembrane region" description="Helical" evidence="2">
    <location>
        <begin position="151"/>
        <end position="180"/>
    </location>
</feature>
<dbReference type="AlphaFoldDB" id="A0A543KMQ3"/>
<evidence type="ECO:0000313" key="4">
    <source>
        <dbReference type="Proteomes" id="UP000315133"/>
    </source>
</evidence>
<dbReference type="OrthoDB" id="4870064at2"/>
<gene>
    <name evidence="3" type="ORF">FB476_1226</name>
</gene>
<evidence type="ECO:0000256" key="2">
    <source>
        <dbReference type="SAM" id="Phobius"/>
    </source>
</evidence>
<comment type="caution">
    <text evidence="3">The sequence shown here is derived from an EMBL/GenBank/DDBJ whole genome shotgun (WGS) entry which is preliminary data.</text>
</comment>
<feature type="compositionally biased region" description="Gly residues" evidence="1">
    <location>
        <begin position="227"/>
        <end position="242"/>
    </location>
</feature>
<proteinExistence type="predicted"/>
<keyword evidence="2" id="KW-1133">Transmembrane helix</keyword>
<sequence length="291" mass="29668">MSTYPNQYAYGQQPVPPRRNGMKTAGKVLFFVGLVLGVIAVVVGAWGVTRAISDIEKWENDAISIQGETPVPMETDDTRFVLAPQGTSPTCTVTAPDGSSVPLTEDSSMNDMAGDEQTTVVGMITATQAGDHVVACDGPAEVSPALSFSDALGIGAASLAFLALFPIGFITLLGLVLWLVGRNRDKKAALAASGYGYPGGYGGSGYGGQGYVGQNYGSQGYGSQDQGYGGQTYGAPGQGQGTGTPSDPYGTPPPPGSTANPYGTPPAPGSSTDPYAPPPGNGQDGTSEDRR</sequence>
<name>A0A543KMQ3_9MICO</name>
<organism evidence="3 4">
    <name type="scientific">Ornithinimicrobium humiphilum</name>
    <dbReference type="NCBI Taxonomy" id="125288"/>
    <lineage>
        <taxon>Bacteria</taxon>
        <taxon>Bacillati</taxon>
        <taxon>Actinomycetota</taxon>
        <taxon>Actinomycetes</taxon>
        <taxon>Micrococcales</taxon>
        <taxon>Ornithinimicrobiaceae</taxon>
        <taxon>Ornithinimicrobium</taxon>
    </lineage>
</organism>
<protein>
    <submittedName>
        <fullName evidence="3">Uncharacterized protein</fullName>
    </submittedName>
</protein>
<keyword evidence="4" id="KW-1185">Reference proteome</keyword>
<evidence type="ECO:0000256" key="1">
    <source>
        <dbReference type="SAM" id="MobiDB-lite"/>
    </source>
</evidence>
<dbReference type="Proteomes" id="UP000315133">
    <property type="component" value="Unassembled WGS sequence"/>
</dbReference>
<accession>A0A543KMQ3</accession>
<reference evidence="3 4" key="1">
    <citation type="submission" date="2019-06" db="EMBL/GenBank/DDBJ databases">
        <title>Sequencing the genomes of 1000 actinobacteria strains.</title>
        <authorList>
            <person name="Klenk H.-P."/>
        </authorList>
    </citation>
    <scope>NUCLEOTIDE SEQUENCE [LARGE SCALE GENOMIC DNA]</scope>
    <source>
        <strain evidence="3 4">DSM 12362</strain>
    </source>
</reference>
<evidence type="ECO:0000313" key="3">
    <source>
        <dbReference type="EMBL" id="TQM96360.1"/>
    </source>
</evidence>
<keyword evidence="2" id="KW-0472">Membrane</keyword>
<feature type="transmembrane region" description="Helical" evidence="2">
    <location>
        <begin position="28"/>
        <end position="48"/>
    </location>
</feature>
<feature type="region of interest" description="Disordered" evidence="1">
    <location>
        <begin position="222"/>
        <end position="291"/>
    </location>
</feature>